<dbReference type="Gene3D" id="3.40.50.300">
    <property type="entry name" value="P-loop containing nucleotide triphosphate hydrolases"/>
    <property type="match status" value="1"/>
</dbReference>
<dbReference type="CDD" id="cd01026">
    <property type="entry name" value="TOPRIM_OLD"/>
    <property type="match status" value="1"/>
</dbReference>
<feature type="domain" description="Endonuclease GajA/Old nuclease/RecF-like AAA" evidence="1">
    <location>
        <begin position="81"/>
        <end position="329"/>
    </location>
</feature>
<dbReference type="EMBL" id="LAZR01007358">
    <property type="protein sequence ID" value="KKM85770.1"/>
    <property type="molecule type" value="Genomic_DNA"/>
</dbReference>
<evidence type="ECO:0000313" key="3">
    <source>
        <dbReference type="EMBL" id="KKM85770.1"/>
    </source>
</evidence>
<evidence type="ECO:0000259" key="2">
    <source>
        <dbReference type="Pfam" id="PF20469"/>
    </source>
</evidence>
<protein>
    <submittedName>
        <fullName evidence="3">Uncharacterized protein</fullName>
    </submittedName>
</protein>
<dbReference type="InterPro" id="IPR034139">
    <property type="entry name" value="TOPRIM_OLD"/>
</dbReference>
<name>A0A0F9NAM3_9ZZZZ</name>
<dbReference type="PANTHER" id="PTHR43581">
    <property type="entry name" value="ATP/GTP PHOSPHATASE"/>
    <property type="match status" value="1"/>
</dbReference>
<dbReference type="InterPro" id="IPR051396">
    <property type="entry name" value="Bact_Antivir_Def_Nuclease"/>
</dbReference>
<dbReference type="InterPro" id="IPR041685">
    <property type="entry name" value="AAA_GajA/Old/RecF-like"/>
</dbReference>
<organism evidence="3">
    <name type="scientific">marine sediment metagenome</name>
    <dbReference type="NCBI Taxonomy" id="412755"/>
    <lineage>
        <taxon>unclassified sequences</taxon>
        <taxon>metagenomes</taxon>
        <taxon>ecological metagenomes</taxon>
    </lineage>
</organism>
<feature type="domain" description="OLD protein-like TOPRIM" evidence="2">
    <location>
        <begin position="398"/>
        <end position="463"/>
    </location>
</feature>
<comment type="caution">
    <text evidence="3">The sequence shown here is derived from an EMBL/GenBank/DDBJ whole genome shotgun (WGS) entry which is preliminary data.</text>
</comment>
<accession>A0A0F9NAM3</accession>
<dbReference type="AlphaFoldDB" id="A0A0F9NAM3"/>
<sequence length="575" mass="66502">MRLIFKHYIQNDELKVIKIAKNDPYSENLNITQTYHGQAYMHPPFNEIRKQGAATPKRNLYNDFRDNNKYTSLESVSRADGIEPNLKAWEESHPEELELLIDENQLFGWKGVGAGRLNKHITFFFVPAVHEYREEETEKSSYLKEILDLTIRKRIEVIPELEVLKKNTASEYQKIIEYQNKPIVEELSNDLSRMLEILSPGCSFSVDYQAGGVNFLETTYVTTLEEFGFKGPISSVGHGVQRTSFFTLLRYLGEQQVISRIDDNNIEEDAEESRENKFFLLFIIEEPELYQHPNRIRLIKKILQDLTRESDDSMFKFQIICSSHSPFLIDIQDAENIKIMRKIKNDGKYEVSISEIQLNKIAQELKLLHQLPEGTRCDATTLKSRLKGIMTLELSEGFFADKVVLVEGLEDKAVIQAIDQCKSKLFDSKGIVVIPVIGKNNLDRPALIFQDLGIPIYLIFDTDSDCSPSELNSHKNVNTILKKIMGETDPIKPLELKIERNYASLKPSMTRVIKNAIGEPLYTHIMDELKEEYGFKKDRDCRKNFIVMTQFIQYVYDAGKEIPELEEIIQKIYDL</sequence>
<proteinExistence type="predicted"/>
<dbReference type="PANTHER" id="PTHR43581:SF4">
    <property type="entry name" value="ATP_GTP PHOSPHATASE"/>
    <property type="match status" value="1"/>
</dbReference>
<dbReference type="Pfam" id="PF13175">
    <property type="entry name" value="AAA_15"/>
    <property type="match status" value="1"/>
</dbReference>
<reference evidence="3" key="1">
    <citation type="journal article" date="2015" name="Nature">
        <title>Complex archaea that bridge the gap between prokaryotes and eukaryotes.</title>
        <authorList>
            <person name="Spang A."/>
            <person name="Saw J.H."/>
            <person name="Jorgensen S.L."/>
            <person name="Zaremba-Niedzwiedzka K."/>
            <person name="Martijn J."/>
            <person name="Lind A.E."/>
            <person name="van Eijk R."/>
            <person name="Schleper C."/>
            <person name="Guy L."/>
            <person name="Ettema T.J."/>
        </authorList>
    </citation>
    <scope>NUCLEOTIDE SEQUENCE</scope>
</reference>
<evidence type="ECO:0000259" key="1">
    <source>
        <dbReference type="Pfam" id="PF13175"/>
    </source>
</evidence>
<dbReference type="Pfam" id="PF20469">
    <property type="entry name" value="OLD-like_TOPRIM"/>
    <property type="match status" value="1"/>
</dbReference>
<dbReference type="InterPro" id="IPR027417">
    <property type="entry name" value="P-loop_NTPase"/>
</dbReference>
<gene>
    <name evidence="3" type="ORF">LCGC14_1285710</name>
</gene>